<feature type="domain" description="AB hydrolase-1" evidence="1">
    <location>
        <begin position="31"/>
        <end position="241"/>
    </location>
</feature>
<organism evidence="2">
    <name type="scientific">marine metagenome</name>
    <dbReference type="NCBI Taxonomy" id="408172"/>
    <lineage>
        <taxon>unclassified sequences</taxon>
        <taxon>metagenomes</taxon>
        <taxon>ecological metagenomes</taxon>
    </lineage>
</organism>
<reference evidence="2" key="1">
    <citation type="submission" date="2018-05" db="EMBL/GenBank/DDBJ databases">
        <authorList>
            <person name="Lanie J.A."/>
            <person name="Ng W.-L."/>
            <person name="Kazmierczak K.M."/>
            <person name="Andrzejewski T.M."/>
            <person name="Davidsen T.M."/>
            <person name="Wayne K.J."/>
            <person name="Tettelin H."/>
            <person name="Glass J.I."/>
            <person name="Rusch D."/>
            <person name="Podicherti R."/>
            <person name="Tsui H.-C.T."/>
            <person name="Winkler M.E."/>
        </authorList>
    </citation>
    <scope>NUCLEOTIDE SEQUENCE</scope>
</reference>
<dbReference type="GO" id="GO:0003824">
    <property type="term" value="F:catalytic activity"/>
    <property type="evidence" value="ECO:0007669"/>
    <property type="project" value="InterPro"/>
</dbReference>
<dbReference type="InterPro" id="IPR029058">
    <property type="entry name" value="AB_hydrolase_fold"/>
</dbReference>
<dbReference type="AlphaFoldDB" id="A0A382JA44"/>
<evidence type="ECO:0000259" key="1">
    <source>
        <dbReference type="Pfam" id="PF00561"/>
    </source>
</evidence>
<dbReference type="InterPro" id="IPR000073">
    <property type="entry name" value="AB_hydrolase_1"/>
</dbReference>
<sequence length="270" mass="30501">MFHANSAPASQTYYSQRLRLHYLDWGNPAKPTVLLVHGIQDHCHNWDWTAEDLKTDYHVVTPDLRGHGDSEWSRGSAYNLLDYVFDIAQLVDQRGLSPCHIVGHSMGGTVASLFASLFPEKTLSLTSIEGVGIYWQNLPLPGSISTTLRQWAQDTRNLAGRIPKRYPDFASALQRLMTSNPHLSERRAHHLTAHGTNQNEDGSFSWKFDNYTHSQPSSRLSANDMLELWQQVNCPALLMNARQGFEHRIGQDETASHFKHLTTLNIDQAG</sequence>
<dbReference type="PRINTS" id="PR00111">
    <property type="entry name" value="ABHYDROLASE"/>
</dbReference>
<proteinExistence type="predicted"/>
<dbReference type="Gene3D" id="3.40.50.1820">
    <property type="entry name" value="alpha/beta hydrolase"/>
    <property type="match status" value="1"/>
</dbReference>
<dbReference type="PANTHER" id="PTHR43798:SF33">
    <property type="entry name" value="HYDROLASE, PUTATIVE (AFU_ORTHOLOGUE AFUA_2G14860)-RELATED"/>
    <property type="match status" value="1"/>
</dbReference>
<dbReference type="InterPro" id="IPR000639">
    <property type="entry name" value="Epox_hydrolase-like"/>
</dbReference>
<dbReference type="Pfam" id="PF00561">
    <property type="entry name" value="Abhydrolase_1"/>
    <property type="match status" value="1"/>
</dbReference>
<dbReference type="EMBL" id="UINC01072207">
    <property type="protein sequence ID" value="SVC07671.1"/>
    <property type="molecule type" value="Genomic_DNA"/>
</dbReference>
<dbReference type="InterPro" id="IPR050266">
    <property type="entry name" value="AB_hydrolase_sf"/>
</dbReference>
<dbReference type="GO" id="GO:0016020">
    <property type="term" value="C:membrane"/>
    <property type="evidence" value="ECO:0007669"/>
    <property type="project" value="TreeGrafter"/>
</dbReference>
<accession>A0A382JA44</accession>
<protein>
    <recommendedName>
        <fullName evidence="1">AB hydrolase-1 domain-containing protein</fullName>
    </recommendedName>
</protein>
<dbReference type="SUPFAM" id="SSF53474">
    <property type="entry name" value="alpha/beta-Hydrolases"/>
    <property type="match status" value="1"/>
</dbReference>
<gene>
    <name evidence="2" type="ORF">METZ01_LOCUS260525</name>
</gene>
<feature type="non-terminal residue" evidence="2">
    <location>
        <position position="270"/>
    </location>
</feature>
<dbReference type="PANTHER" id="PTHR43798">
    <property type="entry name" value="MONOACYLGLYCEROL LIPASE"/>
    <property type="match status" value="1"/>
</dbReference>
<evidence type="ECO:0000313" key="2">
    <source>
        <dbReference type="EMBL" id="SVC07671.1"/>
    </source>
</evidence>
<name>A0A382JA44_9ZZZZ</name>
<dbReference type="PRINTS" id="PR00412">
    <property type="entry name" value="EPOXHYDRLASE"/>
</dbReference>